<dbReference type="Proteomes" id="UP000248924">
    <property type="component" value="Unassembled WGS sequence"/>
</dbReference>
<dbReference type="InterPro" id="IPR029063">
    <property type="entry name" value="SAM-dependent_MTases_sf"/>
</dbReference>
<gene>
    <name evidence="1" type="ORF">C1I95_24290</name>
</gene>
<dbReference type="CDD" id="cd02440">
    <property type="entry name" value="AdoMet_MTases"/>
    <property type="match status" value="1"/>
</dbReference>
<sequence>MAEPSSTPERMTPAELIERARRANLFFRASYEGTDTQSVRLPGAAVDELIQGLASGVHSELCQIVPYSTAGRPADLFTRAVFRQLAQRATVRRMYLVPGEDVSGGDIDRQLAEDRANDLHPVKVPVRLDGKTTHDGKATYDGKTVQVPMTDMWLIDRQVVVRQEVGRDGLASWVVSRHAEDVERAWSLWTDLMSRVPVAGEDQRRRPGPELTRSLLQSASMLYAMAPMSCGPSHQDSVNCSWYHAAWQYLRLFDMVSSPQWHAQFYTERLVEAVRGGARRVLISGTADYTTLAFVLDAIRSATGDLPEQLDVHVVDKCQTPLLACHWYAKQLGTEVHVHKADITSPDVVRRLVDGGPFDLVVADAFLTRFDRDDAATVIDSWSDLLRPGGTVVTTVRLHEGNEWPNSDEAQDDRHRVTDLVDDFELRFRERAASWRGLLSVQLEELSAAVRRYAARMESHDLGDAEEIRTAFGRSGFTLLSGFEVEGVEGELVRTKYLRLCAQLSGDSGGSGG</sequence>
<evidence type="ECO:0000313" key="2">
    <source>
        <dbReference type="Proteomes" id="UP000248924"/>
    </source>
</evidence>
<dbReference type="AlphaFoldDB" id="A0A2W2EUU4"/>
<keyword evidence="2" id="KW-1185">Reference proteome</keyword>
<reference evidence="1 2" key="1">
    <citation type="submission" date="2018-01" db="EMBL/GenBank/DDBJ databases">
        <title>Draft genome sequence of Jishengella sp. NA12.</title>
        <authorList>
            <person name="Sahin N."/>
            <person name="Ay H."/>
            <person name="Saygin H."/>
        </authorList>
    </citation>
    <scope>NUCLEOTIDE SEQUENCE [LARGE SCALE GENOMIC DNA]</scope>
    <source>
        <strain evidence="1 2">NA12</strain>
    </source>
</reference>
<dbReference type="RefSeq" id="WP_111216994.1">
    <property type="nucleotide sequence ID" value="NZ_POTY01000186.1"/>
</dbReference>
<comment type="caution">
    <text evidence="1">The sequence shown here is derived from an EMBL/GenBank/DDBJ whole genome shotgun (WGS) entry which is preliminary data.</text>
</comment>
<dbReference type="SUPFAM" id="SSF53335">
    <property type="entry name" value="S-adenosyl-L-methionine-dependent methyltransferases"/>
    <property type="match status" value="1"/>
</dbReference>
<dbReference type="Gene3D" id="3.40.50.150">
    <property type="entry name" value="Vaccinia Virus protein VP39"/>
    <property type="match status" value="1"/>
</dbReference>
<dbReference type="OrthoDB" id="7334795at2"/>
<evidence type="ECO:0000313" key="1">
    <source>
        <dbReference type="EMBL" id="PZG13157.1"/>
    </source>
</evidence>
<dbReference type="EMBL" id="POTY01000186">
    <property type="protein sequence ID" value="PZG13157.1"/>
    <property type="molecule type" value="Genomic_DNA"/>
</dbReference>
<name>A0A2W2EUU4_9ACTN</name>
<protein>
    <recommendedName>
        <fullName evidence="3">Methyltransferase domain-containing protein</fullName>
    </recommendedName>
</protein>
<proteinExistence type="predicted"/>
<organism evidence="1 2">
    <name type="scientific">Micromonospora craterilacus</name>
    <dbReference type="NCBI Taxonomy" id="1655439"/>
    <lineage>
        <taxon>Bacteria</taxon>
        <taxon>Bacillati</taxon>
        <taxon>Actinomycetota</taxon>
        <taxon>Actinomycetes</taxon>
        <taxon>Micromonosporales</taxon>
        <taxon>Micromonosporaceae</taxon>
        <taxon>Micromonospora</taxon>
    </lineage>
</organism>
<accession>A0A2W2EUU4</accession>
<evidence type="ECO:0008006" key="3">
    <source>
        <dbReference type="Google" id="ProtNLM"/>
    </source>
</evidence>